<evidence type="ECO:0000313" key="2">
    <source>
        <dbReference type="EMBL" id="MCP3731763.1"/>
    </source>
</evidence>
<sequence>MPSFNNIAVDKLARLIATPAAPALVDVRGGSDGRIIPGSIQYPADQVEHWAGAVGAASAVVIDDDGGTTAQAVAAWLRSTGLQAETLDGGYAAWRTAKLPTVSLHRLPRRDGEGRTLWVTRVRPKIDRIACPWLIRRFVDPRARFLFVPAGEVITIAERLGAAAFDLNQDGVFWSHRGERCTFDLMVEEFGLSGTPALDYLAGIVRGADTGHPDLVPEAAGLLAVSLGLSRMYADDLEQLEAGMLVYDALYRWCRDARDETHDWSVHQPREVRA</sequence>
<dbReference type="PROSITE" id="PS50206">
    <property type="entry name" value="RHODANESE_3"/>
    <property type="match status" value="1"/>
</dbReference>
<organism evidence="2 3">
    <name type="scientific">Sphingomonas tagetis</name>
    <dbReference type="NCBI Taxonomy" id="2949092"/>
    <lineage>
        <taxon>Bacteria</taxon>
        <taxon>Pseudomonadati</taxon>
        <taxon>Pseudomonadota</taxon>
        <taxon>Alphaproteobacteria</taxon>
        <taxon>Sphingomonadales</taxon>
        <taxon>Sphingomonadaceae</taxon>
        <taxon>Sphingomonas</taxon>
    </lineage>
</organism>
<dbReference type="InterPro" id="IPR018634">
    <property type="entry name" value="ChrB_C"/>
</dbReference>
<dbReference type="Gene3D" id="3.40.250.10">
    <property type="entry name" value="Rhodanese-like domain"/>
    <property type="match status" value="1"/>
</dbReference>
<accession>A0A9X2HQR7</accession>
<comment type="caution">
    <text evidence="2">The sequence shown here is derived from an EMBL/GenBank/DDBJ whole genome shotgun (WGS) entry which is preliminary data.</text>
</comment>
<dbReference type="RefSeq" id="WP_254294634.1">
    <property type="nucleotide sequence ID" value="NZ_JAMLDX010000012.1"/>
</dbReference>
<dbReference type="SMART" id="SM00450">
    <property type="entry name" value="RHOD"/>
    <property type="match status" value="1"/>
</dbReference>
<keyword evidence="3" id="KW-1185">Reference proteome</keyword>
<dbReference type="AlphaFoldDB" id="A0A9X2HQR7"/>
<dbReference type="InterPro" id="IPR001763">
    <property type="entry name" value="Rhodanese-like_dom"/>
</dbReference>
<dbReference type="EMBL" id="JAMLDX010000012">
    <property type="protein sequence ID" value="MCP3731763.1"/>
    <property type="molecule type" value="Genomic_DNA"/>
</dbReference>
<name>A0A9X2HQR7_9SPHN</name>
<proteinExistence type="predicted"/>
<dbReference type="SUPFAM" id="SSF52821">
    <property type="entry name" value="Rhodanese/Cell cycle control phosphatase"/>
    <property type="match status" value="1"/>
</dbReference>
<gene>
    <name evidence="2" type="ORF">M9978_15155</name>
</gene>
<dbReference type="InterPro" id="IPR036873">
    <property type="entry name" value="Rhodanese-like_dom_sf"/>
</dbReference>
<dbReference type="Pfam" id="PF00581">
    <property type="entry name" value="Rhodanese"/>
    <property type="match status" value="1"/>
</dbReference>
<dbReference type="Proteomes" id="UP001139451">
    <property type="component" value="Unassembled WGS sequence"/>
</dbReference>
<reference evidence="2" key="1">
    <citation type="submission" date="2022-05" db="EMBL/GenBank/DDBJ databases">
        <title>Sphingomonas sp. strain MG17 Genome sequencing and assembly.</title>
        <authorList>
            <person name="Kim I."/>
        </authorList>
    </citation>
    <scope>NUCLEOTIDE SEQUENCE</scope>
    <source>
        <strain evidence="2">MG17</strain>
    </source>
</reference>
<evidence type="ECO:0000259" key="1">
    <source>
        <dbReference type="PROSITE" id="PS50206"/>
    </source>
</evidence>
<protein>
    <submittedName>
        <fullName evidence="2">Sulfurtransferase/chromate resistance protein</fullName>
    </submittedName>
</protein>
<evidence type="ECO:0000313" key="3">
    <source>
        <dbReference type="Proteomes" id="UP001139451"/>
    </source>
</evidence>
<dbReference type="Pfam" id="PF09828">
    <property type="entry name" value="ChrB_C"/>
    <property type="match status" value="1"/>
</dbReference>
<feature type="domain" description="Rhodanese" evidence="1">
    <location>
        <begin position="18"/>
        <end position="103"/>
    </location>
</feature>